<dbReference type="GO" id="GO:0042790">
    <property type="term" value="P:nucleolar large rRNA transcription by RNA polymerase I"/>
    <property type="evidence" value="ECO:0007669"/>
    <property type="project" value="TreeGrafter"/>
</dbReference>
<dbReference type="eggNOG" id="ENOG502R1IK">
    <property type="taxonomic scope" value="Eukaryota"/>
</dbReference>
<sequence length="494" mass="57361">MFEDIVYRNAGNEGGNQNLGRLLSKYIEIKKFEEIYKQDHSHKTRSKLRKSKYIKKALKVIHRELKKRLKPEETYEIWHGLDHLNANVEKKKQNNTKSKIRDEDNPSEFAKKIIERIEAGSENEHTSAYDDYDEYNHKIQSTLAKFTGAFDSSNHWVKSSFLIRTNGLEVLPTIKQENKDYVQRQHIGNLKVLLHLNVLRQNWDLAYKIFCLLIRLPSVDIRAIWPIGIEILIRQQEKLTHEGAERITSKDERFYDWLSSFFTIAYVNAAHSDGPSKVSLAPIWRSGSKSHTPLYIVSSLWNLLSKGKYQTLEQRLGELVLEPPYNSDGVFYFLMVLCNIVEATEIVNRFLKDRTDYIDGVVSRAIDSDGVVISLERLVASIEKNLKMCDTLHFVYSKETIDNQIALLFHLVRADIRAKSIEDEDESEESSADEIADFPEDNELPRYGSRRASNVSDDLESPEFNEEFESNRYPDAQAQKKESTNDMDMDFDFD</sequence>
<dbReference type="OrthoDB" id="2159786at2759"/>
<dbReference type="STRING" id="322104.A3LXU0"/>
<evidence type="ECO:0008006" key="4">
    <source>
        <dbReference type="Google" id="ProtNLM"/>
    </source>
</evidence>
<evidence type="ECO:0000313" key="2">
    <source>
        <dbReference type="EMBL" id="ABN67858.2"/>
    </source>
</evidence>
<dbReference type="InterPro" id="IPR053029">
    <property type="entry name" value="RNA_pol_I-specific_init_factor"/>
</dbReference>
<dbReference type="Pfam" id="PF04090">
    <property type="entry name" value="Rrn11"/>
    <property type="match status" value="1"/>
</dbReference>
<evidence type="ECO:0000313" key="3">
    <source>
        <dbReference type="Proteomes" id="UP000002258"/>
    </source>
</evidence>
<feature type="compositionally biased region" description="Acidic residues" evidence="1">
    <location>
        <begin position="485"/>
        <end position="494"/>
    </location>
</feature>
<protein>
    <recommendedName>
        <fullName evidence="4">RNA polymerase I-specific transcription initiation factor RRN11</fullName>
    </recommendedName>
</protein>
<dbReference type="PANTHER" id="PTHR28244">
    <property type="entry name" value="RNA POLYMERASE I-SPECIFIC TRANSCRIPTION INITIATION FACTOR RRN11"/>
    <property type="match status" value="1"/>
</dbReference>
<dbReference type="EMBL" id="CP000500">
    <property type="protein sequence ID" value="ABN67858.2"/>
    <property type="molecule type" value="Genomic_DNA"/>
</dbReference>
<dbReference type="PANTHER" id="PTHR28244:SF1">
    <property type="entry name" value="RNA POLYMERASE I-SPECIFIC TRANSCRIPTION INITIATION FACTOR RRN11"/>
    <property type="match status" value="1"/>
</dbReference>
<dbReference type="FunCoup" id="A3LXU0">
    <property type="interactions" value="80"/>
</dbReference>
<dbReference type="AlphaFoldDB" id="A3LXU0"/>
<proteinExistence type="predicted"/>
<dbReference type="InParanoid" id="A3LXU0"/>
<dbReference type="KEGG" id="pic:PICST_32937"/>
<dbReference type="GO" id="GO:0001181">
    <property type="term" value="F:RNA polymerase I general transcription initiation factor activity"/>
    <property type="evidence" value="ECO:0007669"/>
    <property type="project" value="InterPro"/>
</dbReference>
<dbReference type="GO" id="GO:0001164">
    <property type="term" value="F:RNA polymerase I core promoter sequence-specific DNA binding"/>
    <property type="evidence" value="ECO:0007669"/>
    <property type="project" value="InterPro"/>
</dbReference>
<dbReference type="OMA" id="DERYNVE"/>
<keyword evidence="3" id="KW-1185">Reference proteome</keyword>
<feature type="compositionally biased region" description="Acidic residues" evidence="1">
    <location>
        <begin position="422"/>
        <end position="442"/>
    </location>
</feature>
<gene>
    <name evidence="2" type="ORF">PICST_32937</name>
</gene>
<reference evidence="2 3" key="1">
    <citation type="journal article" date="2007" name="Nat. Biotechnol.">
        <title>Genome sequence of the lignocellulose-bioconverting and xylose-fermenting yeast Pichia stipitis.</title>
        <authorList>
            <person name="Jeffries T.W."/>
            <person name="Grigoriev I.V."/>
            <person name="Grimwood J."/>
            <person name="Laplaza J.M."/>
            <person name="Aerts A."/>
            <person name="Salamov A."/>
            <person name="Schmutz J."/>
            <person name="Lindquist E."/>
            <person name="Dehal P."/>
            <person name="Shapiro H."/>
            <person name="Jin Y.S."/>
            <person name="Passoth V."/>
            <person name="Richardson P.M."/>
        </authorList>
    </citation>
    <scope>NUCLEOTIDE SEQUENCE [LARGE SCALE GENOMIC DNA]</scope>
    <source>
        <strain evidence="3">ATCC 58785 / CBS 6054 / NBRC 10063 / NRRL Y-11545</strain>
    </source>
</reference>
<dbReference type="GO" id="GO:0017025">
    <property type="term" value="F:TBP-class protein binding"/>
    <property type="evidence" value="ECO:0007669"/>
    <property type="project" value="TreeGrafter"/>
</dbReference>
<dbReference type="HOGENOM" id="CLU_025508_0_0_1"/>
<dbReference type="Proteomes" id="UP000002258">
    <property type="component" value="Chromosome 6"/>
</dbReference>
<dbReference type="InterPro" id="IPR007224">
    <property type="entry name" value="TIF_Rrn11"/>
</dbReference>
<dbReference type="RefSeq" id="XP_001385887.2">
    <property type="nucleotide sequence ID" value="XM_001385850.1"/>
</dbReference>
<accession>A3LXU0</accession>
<name>A3LXU0_PICST</name>
<dbReference type="GO" id="GO:0070860">
    <property type="term" value="C:RNA polymerase I core factor complex"/>
    <property type="evidence" value="ECO:0007669"/>
    <property type="project" value="TreeGrafter"/>
</dbReference>
<dbReference type="GeneID" id="4839922"/>
<feature type="region of interest" description="Disordered" evidence="1">
    <location>
        <begin position="420"/>
        <end position="494"/>
    </location>
</feature>
<evidence type="ECO:0000256" key="1">
    <source>
        <dbReference type="SAM" id="MobiDB-lite"/>
    </source>
</evidence>
<organism evidence="2 3">
    <name type="scientific">Scheffersomyces stipitis (strain ATCC 58785 / CBS 6054 / NBRC 10063 / NRRL Y-11545)</name>
    <name type="common">Yeast</name>
    <name type="synonym">Pichia stipitis</name>
    <dbReference type="NCBI Taxonomy" id="322104"/>
    <lineage>
        <taxon>Eukaryota</taxon>
        <taxon>Fungi</taxon>
        <taxon>Dikarya</taxon>
        <taxon>Ascomycota</taxon>
        <taxon>Saccharomycotina</taxon>
        <taxon>Pichiomycetes</taxon>
        <taxon>Debaryomycetaceae</taxon>
        <taxon>Scheffersomyces</taxon>
    </lineage>
</organism>
<feature type="compositionally biased region" description="Acidic residues" evidence="1">
    <location>
        <begin position="457"/>
        <end position="468"/>
    </location>
</feature>